<dbReference type="InterPro" id="IPR020846">
    <property type="entry name" value="MFS_dom"/>
</dbReference>
<dbReference type="PROSITE" id="PS50850">
    <property type="entry name" value="MFS"/>
    <property type="match status" value="1"/>
</dbReference>
<keyword evidence="2" id="KW-0813">Transport</keyword>
<evidence type="ECO:0000256" key="1">
    <source>
        <dbReference type="ARBA" id="ARBA00004651"/>
    </source>
</evidence>
<evidence type="ECO:0000313" key="6">
    <source>
        <dbReference type="EMBL" id="OOL83486.1"/>
    </source>
</evidence>
<dbReference type="AlphaFoldDB" id="A0A1S8IX33"/>
<gene>
    <name evidence="6" type="ORF">B1P95_03750</name>
</gene>
<evidence type="ECO:0000256" key="2">
    <source>
        <dbReference type="ARBA" id="ARBA00022448"/>
    </source>
</evidence>
<sequence>MYDANREKGMEILENQIDIQEQTNEETKGKSSALVVAATCMIAFMGVGLVDPILKTIAAQLNATPAETTLLFTSYMLVTGVVMLFTGFLSSRIGLKKH</sequence>
<proteinExistence type="predicted"/>
<comment type="subcellular location">
    <subcellularLocation>
        <location evidence="1">Cell membrane</location>
        <topology evidence="1">Multi-pass membrane protein</topology>
    </subcellularLocation>
</comment>
<keyword evidence="4" id="KW-1133">Transmembrane helix</keyword>
<dbReference type="GO" id="GO:0005886">
    <property type="term" value="C:plasma membrane"/>
    <property type="evidence" value="ECO:0007669"/>
    <property type="project" value="UniProtKB-SubCell"/>
</dbReference>
<keyword evidence="5" id="KW-0472">Membrane</keyword>
<dbReference type="SUPFAM" id="SSF103473">
    <property type="entry name" value="MFS general substrate transporter"/>
    <property type="match status" value="1"/>
</dbReference>
<dbReference type="PANTHER" id="PTHR43683">
    <property type="entry name" value="MULTIDRUG EFFLUX PROTEIN YFMO"/>
    <property type="match status" value="1"/>
</dbReference>
<dbReference type="InterPro" id="IPR011701">
    <property type="entry name" value="MFS"/>
</dbReference>
<evidence type="ECO:0000313" key="7">
    <source>
        <dbReference type="Proteomes" id="UP000191171"/>
    </source>
</evidence>
<evidence type="ECO:0000256" key="4">
    <source>
        <dbReference type="ARBA" id="ARBA00022989"/>
    </source>
</evidence>
<evidence type="ECO:0000256" key="3">
    <source>
        <dbReference type="ARBA" id="ARBA00022692"/>
    </source>
</evidence>
<evidence type="ECO:0000256" key="5">
    <source>
        <dbReference type="ARBA" id="ARBA00023136"/>
    </source>
</evidence>
<comment type="caution">
    <text evidence="6">The sequence shown here is derived from an EMBL/GenBank/DDBJ whole genome shotgun (WGS) entry which is preliminary data.</text>
</comment>
<dbReference type="PANTHER" id="PTHR43683:SF1">
    <property type="entry name" value="MULTIDRUG EFFLUX PROTEIN YFMO"/>
    <property type="match status" value="1"/>
</dbReference>
<dbReference type="Gene3D" id="1.20.1250.20">
    <property type="entry name" value="MFS general substrate transporter like domains"/>
    <property type="match status" value="1"/>
</dbReference>
<keyword evidence="3" id="KW-0812">Transmembrane</keyword>
<dbReference type="Pfam" id="PF07690">
    <property type="entry name" value="MFS_1"/>
    <property type="match status" value="1"/>
</dbReference>
<dbReference type="Proteomes" id="UP000191171">
    <property type="component" value="Unassembled WGS sequence"/>
</dbReference>
<organism evidence="6 7">
    <name type="scientific">Enterococcus faecium</name>
    <name type="common">Streptococcus faecium</name>
    <dbReference type="NCBI Taxonomy" id="1352"/>
    <lineage>
        <taxon>Bacteria</taxon>
        <taxon>Bacillati</taxon>
        <taxon>Bacillota</taxon>
        <taxon>Bacilli</taxon>
        <taxon>Lactobacillales</taxon>
        <taxon>Enterococcaceae</taxon>
        <taxon>Enterococcus</taxon>
    </lineage>
</organism>
<dbReference type="GO" id="GO:0022857">
    <property type="term" value="F:transmembrane transporter activity"/>
    <property type="evidence" value="ECO:0007669"/>
    <property type="project" value="InterPro"/>
</dbReference>
<dbReference type="InterPro" id="IPR053200">
    <property type="entry name" value="YfmO-like"/>
</dbReference>
<protein>
    <submittedName>
        <fullName evidence="6">MFS transporter</fullName>
    </submittedName>
</protein>
<dbReference type="EMBL" id="MVGJ01000015">
    <property type="protein sequence ID" value="OOL83486.1"/>
    <property type="molecule type" value="Genomic_DNA"/>
</dbReference>
<name>A0A1S8IX33_ENTFC</name>
<accession>A0A1S8IX33</accession>
<reference evidence="6 7" key="1">
    <citation type="submission" date="2017-02" db="EMBL/GenBank/DDBJ databases">
        <title>Clonality and virulence of isolates of VRE in Hematopoietic Stem Cell Transplanted (HSCT) patients.</title>
        <authorList>
            <person name="Marchi A.P."/>
            <person name="Martins R.C."/>
            <person name="Marie S.K."/>
            <person name="Levin A.S."/>
            <person name="Costa S.F."/>
        </authorList>
    </citation>
    <scope>NUCLEOTIDE SEQUENCE [LARGE SCALE GENOMIC DNA]</scope>
    <source>
        <strain evidence="6 7">LIM1759</strain>
    </source>
</reference>
<dbReference type="InterPro" id="IPR036259">
    <property type="entry name" value="MFS_trans_sf"/>
</dbReference>